<keyword evidence="6 11" id="KW-0297">G-protein coupled receptor</keyword>
<comment type="subcellular location">
    <subcellularLocation>
        <location evidence="1">Cell membrane</location>
        <topology evidence="1">Multi-pass membrane protein</topology>
    </subcellularLocation>
</comment>
<dbReference type="GO" id="GO:0071880">
    <property type="term" value="P:adenylate cyclase-activating adrenergic receptor signaling pathway"/>
    <property type="evidence" value="ECO:0007669"/>
    <property type="project" value="TreeGrafter"/>
</dbReference>
<dbReference type="Pfam" id="PF00001">
    <property type="entry name" value="7tm_1"/>
    <property type="match status" value="2"/>
</dbReference>
<dbReference type="InterPro" id="IPR017452">
    <property type="entry name" value="GPCR_Rhodpsn_7TM"/>
</dbReference>
<evidence type="ECO:0000256" key="4">
    <source>
        <dbReference type="ARBA" id="ARBA00022692"/>
    </source>
</evidence>
<evidence type="ECO:0000313" key="16">
    <source>
        <dbReference type="RefSeq" id="XP_023178895.2"/>
    </source>
</evidence>
<keyword evidence="3" id="KW-1003">Cell membrane</keyword>
<feature type="compositionally biased region" description="Polar residues" evidence="12">
    <location>
        <begin position="461"/>
        <end position="484"/>
    </location>
</feature>
<dbReference type="KEGG" id="dhe:111604887"/>
<keyword evidence="5 13" id="KW-1133">Transmembrane helix</keyword>
<evidence type="ECO:0000256" key="6">
    <source>
        <dbReference type="ARBA" id="ARBA00023040"/>
    </source>
</evidence>
<evidence type="ECO:0000256" key="12">
    <source>
        <dbReference type="SAM" id="MobiDB-lite"/>
    </source>
</evidence>
<feature type="transmembrane region" description="Helical" evidence="13">
    <location>
        <begin position="892"/>
        <end position="911"/>
    </location>
</feature>
<reference evidence="16" key="1">
    <citation type="submission" date="2025-08" db="UniProtKB">
        <authorList>
            <consortium name="RefSeq"/>
        </authorList>
    </citation>
    <scope>IDENTIFICATION</scope>
    <source>
        <strain evidence="16">15085-1641.00</strain>
        <tissue evidence="16">Whole body</tissue>
    </source>
</reference>
<accession>A0A6J1MHH6</accession>
<feature type="region of interest" description="Disordered" evidence="12">
    <location>
        <begin position="375"/>
        <end position="604"/>
    </location>
</feature>
<dbReference type="PRINTS" id="PR00237">
    <property type="entry name" value="GPCRRHODOPSN"/>
</dbReference>
<feature type="transmembrane region" description="Helical" evidence="13">
    <location>
        <begin position="84"/>
        <end position="107"/>
    </location>
</feature>
<dbReference type="SUPFAM" id="SSF81321">
    <property type="entry name" value="Family A G protein-coupled receptor-like"/>
    <property type="match status" value="2"/>
</dbReference>
<dbReference type="AlphaFoldDB" id="A0A6J1MHH6"/>
<feature type="transmembrane region" description="Helical" evidence="13">
    <location>
        <begin position="853"/>
        <end position="872"/>
    </location>
</feature>
<feature type="compositionally biased region" description="Low complexity" evidence="12">
    <location>
        <begin position="567"/>
        <end position="577"/>
    </location>
</feature>
<dbReference type="PANTHER" id="PTHR24248">
    <property type="entry name" value="ADRENERGIC RECEPTOR-RELATED G-PROTEIN COUPLED RECEPTOR"/>
    <property type="match status" value="1"/>
</dbReference>
<proteinExistence type="inferred from homology"/>
<evidence type="ECO:0000256" key="11">
    <source>
        <dbReference type="RuleBase" id="RU000688"/>
    </source>
</evidence>
<feature type="compositionally biased region" description="Low complexity" evidence="12">
    <location>
        <begin position="407"/>
        <end position="421"/>
    </location>
</feature>
<dbReference type="PROSITE" id="PS50262">
    <property type="entry name" value="G_PROTEIN_RECEP_F1_2"/>
    <property type="match status" value="1"/>
</dbReference>
<evidence type="ECO:0000256" key="13">
    <source>
        <dbReference type="SAM" id="Phobius"/>
    </source>
</evidence>
<dbReference type="FunFam" id="1.20.1070.10:FF:000520">
    <property type="entry name" value="5-hydroxytryptamine (Serotonin) receptor 2B, isoform E"/>
    <property type="match status" value="1"/>
</dbReference>
<feature type="transmembrane region" description="Helical" evidence="13">
    <location>
        <begin position="199"/>
        <end position="221"/>
    </location>
</feature>
<feature type="compositionally biased region" description="Polar residues" evidence="12">
    <location>
        <begin position="375"/>
        <end position="406"/>
    </location>
</feature>
<evidence type="ECO:0000256" key="7">
    <source>
        <dbReference type="ARBA" id="ARBA00023136"/>
    </source>
</evidence>
<feature type="compositionally biased region" description="Polar residues" evidence="12">
    <location>
        <begin position="595"/>
        <end position="604"/>
    </location>
</feature>
<dbReference type="PROSITE" id="PS00237">
    <property type="entry name" value="G_PROTEIN_RECEP_F1_1"/>
    <property type="match status" value="1"/>
</dbReference>
<keyword evidence="15" id="KW-1185">Reference proteome</keyword>
<feature type="region of interest" description="Disordered" evidence="12">
    <location>
        <begin position="52"/>
        <end position="74"/>
    </location>
</feature>
<feature type="compositionally biased region" description="Polar residues" evidence="12">
    <location>
        <begin position="431"/>
        <end position="453"/>
    </location>
</feature>
<evidence type="ECO:0000313" key="15">
    <source>
        <dbReference type="Proteomes" id="UP000504633"/>
    </source>
</evidence>
<dbReference type="GeneID" id="111604887"/>
<gene>
    <name evidence="16" type="primary">LOC111604887</name>
</gene>
<evidence type="ECO:0000256" key="2">
    <source>
        <dbReference type="ARBA" id="ARBA00010663"/>
    </source>
</evidence>
<keyword evidence="10 11" id="KW-0807">Transducer</keyword>
<organism evidence="15 16">
    <name type="scientific">Drosophila hydei</name>
    <name type="common">Fruit fly</name>
    <dbReference type="NCBI Taxonomy" id="7224"/>
    <lineage>
        <taxon>Eukaryota</taxon>
        <taxon>Metazoa</taxon>
        <taxon>Ecdysozoa</taxon>
        <taxon>Arthropoda</taxon>
        <taxon>Hexapoda</taxon>
        <taxon>Insecta</taxon>
        <taxon>Pterygota</taxon>
        <taxon>Neoptera</taxon>
        <taxon>Endopterygota</taxon>
        <taxon>Diptera</taxon>
        <taxon>Brachycera</taxon>
        <taxon>Muscomorpha</taxon>
        <taxon>Ephydroidea</taxon>
        <taxon>Drosophilidae</taxon>
        <taxon>Drosophila</taxon>
    </lineage>
</organism>
<dbReference type="CTD" id="41017"/>
<feature type="compositionally biased region" description="Acidic residues" evidence="12">
    <location>
        <begin position="542"/>
        <end position="560"/>
    </location>
</feature>
<evidence type="ECO:0000256" key="9">
    <source>
        <dbReference type="ARBA" id="ARBA00023170"/>
    </source>
</evidence>
<comment type="similarity">
    <text evidence="2 11">Belongs to the G-protein coupled receptor 1 family.</text>
</comment>
<dbReference type="GO" id="GO:0004993">
    <property type="term" value="F:G protein-coupled serotonin receptor activity"/>
    <property type="evidence" value="ECO:0007669"/>
    <property type="project" value="UniProtKB-ARBA"/>
</dbReference>
<dbReference type="PANTHER" id="PTHR24248:SF199">
    <property type="entry name" value="IP13425P-RELATED"/>
    <property type="match status" value="1"/>
</dbReference>
<evidence type="ECO:0000256" key="8">
    <source>
        <dbReference type="ARBA" id="ARBA00023157"/>
    </source>
</evidence>
<keyword evidence="9 11" id="KW-0675">Receptor</keyword>
<keyword evidence="4 11" id="KW-0812">Transmembrane</keyword>
<dbReference type="InterPro" id="IPR000276">
    <property type="entry name" value="GPCR_Rhodpsn"/>
</dbReference>
<evidence type="ECO:0000256" key="5">
    <source>
        <dbReference type="ARBA" id="ARBA00022989"/>
    </source>
</evidence>
<evidence type="ECO:0000259" key="14">
    <source>
        <dbReference type="PROSITE" id="PS50262"/>
    </source>
</evidence>
<feature type="transmembrane region" description="Helical" evidence="13">
    <location>
        <begin position="119"/>
        <end position="144"/>
    </location>
</feature>
<keyword evidence="7 13" id="KW-0472">Membrane</keyword>
<dbReference type="CDD" id="cd15307">
    <property type="entry name" value="7tmA_5-HT2_insect-like"/>
    <property type="match status" value="1"/>
</dbReference>
<dbReference type="GO" id="GO:0043410">
    <property type="term" value="P:positive regulation of MAPK cascade"/>
    <property type="evidence" value="ECO:0007669"/>
    <property type="project" value="TreeGrafter"/>
</dbReference>
<dbReference type="OMA" id="MYSKDHA"/>
<dbReference type="OrthoDB" id="10034726at2759"/>
<keyword evidence="8" id="KW-1015">Disulfide bond</keyword>
<feature type="transmembrane region" description="Helical" evidence="13">
    <location>
        <begin position="241"/>
        <end position="263"/>
    </location>
</feature>
<dbReference type="SMART" id="SM01381">
    <property type="entry name" value="7TM_GPCR_Srsx"/>
    <property type="match status" value="1"/>
</dbReference>
<feature type="domain" description="G-protein coupled receptors family 1 profile" evidence="14">
    <location>
        <begin position="99"/>
        <end position="908"/>
    </location>
</feature>
<dbReference type="Gene3D" id="1.20.1070.10">
    <property type="entry name" value="Rhodopsin 7-helix transmembrane proteins"/>
    <property type="match status" value="2"/>
</dbReference>
<name>A0A6J1MHH6_DROHY</name>
<dbReference type="GO" id="GO:0005886">
    <property type="term" value="C:plasma membrane"/>
    <property type="evidence" value="ECO:0007669"/>
    <property type="project" value="UniProtKB-SubCell"/>
</dbReference>
<feature type="transmembrane region" description="Helical" evidence="13">
    <location>
        <begin position="156"/>
        <end position="178"/>
    </location>
</feature>
<protein>
    <submittedName>
        <fullName evidence="16">Uncharacterized protein LOC111604887</fullName>
    </submittedName>
</protein>
<evidence type="ECO:0000256" key="10">
    <source>
        <dbReference type="ARBA" id="ARBA00023224"/>
    </source>
</evidence>
<dbReference type="Proteomes" id="UP000504633">
    <property type="component" value="Unplaced"/>
</dbReference>
<dbReference type="RefSeq" id="XP_023178895.2">
    <property type="nucleotide sequence ID" value="XM_023323127.2"/>
</dbReference>
<evidence type="ECO:0000256" key="1">
    <source>
        <dbReference type="ARBA" id="ARBA00004651"/>
    </source>
</evidence>
<sequence>MEEDVYATLNYSDSDSAVEDGAEDEDGWNSLEMSVEQLEHLLLWQLPESGNQTSKQTLANSSLSNATSMPSPTSAEPPFDANNYWALLALVLVFGTAAGNILVCLAIAWERRLQNVTNYFLMSLAITDLMVAVLVMPLGILTLVKGHFPLSSEHCLTWICLDVLFCTASIMHLCTISVDRYLSLRYPMRFGRNKTRRRVTLKIVFVWLLSIAMSLPLSLMYSKDHASVLVNGTCQIPDPVYKLVGSIVCFYIPLGVMLLTYCLTVRLLARQRQNLGGGQPTSAVTPGWASGWLGQAPALERRCTWRRLLKPGQSQASTVLHAHSANSTDTDLSTLDNHELWLPDSSIPEPTPTTMTALHQFGAEMLKLSRGLESVASSSTTGSPTKSEFSISNHLPYSSSPQRFSTQQQQQQQSQQQQQQQHLQHAHGGSYLQQTSPKGRQSSNMLGLSSTTLGLERESTRNSLASSRLGEQSDGTLSQLSQRLRSYKKRRRASLAVSGRERRAGSEEADDDDQDTLRRRKRYNSLPKNALYTHHNTLHESQDDDNNEEAAAAQEDDDEGLERQAAKTSKSSSMSKSCHSDTEVESQPGKLFRVPSNSNQQSDYPQLPSVCTCPYFGDRPLQSCVKTAEVKIISSAFKVTTTTATTAVSSSPSEMELLLCSASNNKGVLTSSVSIGAAAAAGPAGGVAGGASANTLSPNSAQQPPGSCLTVHSDGSGYLAAPGTPCPGRRKLSISKTASVVTWDSSRHRRRGSSFGGARTSLLLTPTKTASSTATTTTATTPLRRSATLRSHQNMNYQGGGESGKSRTPHSSPCLLQRQQTVRSHHSRNSSVISRNSSRHGRIIRLEQKATKVLGVVFFTFVILWSPFFVLNLLPSVCAECEERISHWVFDVVTWLGYASSMVNPIFYTIFNKVFRQAFKKVLLCRYSNNSAWRPSR</sequence>
<evidence type="ECO:0000256" key="3">
    <source>
        <dbReference type="ARBA" id="ARBA00022475"/>
    </source>
</evidence>